<sequence>MDVARAIKVHINRVLALHYTNCLEKGAIRSTTLQDVDHIAMAVYVMSVQKYAGTEELQKTELTPKILSVELMKDTIRKEDGNTIAENGEYFHRRLCILGSKESWHNEDTE</sequence>
<name>A0A0C2MVT8_THEKT</name>
<keyword evidence="2" id="KW-1185">Reference proteome</keyword>
<protein>
    <submittedName>
        <fullName evidence="1">Uncharacterized protein</fullName>
    </submittedName>
</protein>
<accession>A0A0C2MVT8</accession>
<reference evidence="1 2" key="1">
    <citation type="journal article" date="2014" name="Genome Biol. Evol.">
        <title>The genome of the myxosporean Thelohanellus kitauei shows adaptations to nutrient acquisition within its fish host.</title>
        <authorList>
            <person name="Yang Y."/>
            <person name="Xiong J."/>
            <person name="Zhou Z."/>
            <person name="Huo F."/>
            <person name="Miao W."/>
            <person name="Ran C."/>
            <person name="Liu Y."/>
            <person name="Zhang J."/>
            <person name="Feng J."/>
            <person name="Wang M."/>
            <person name="Wang M."/>
            <person name="Wang L."/>
            <person name="Yao B."/>
        </authorList>
    </citation>
    <scope>NUCLEOTIDE SEQUENCE [LARGE SCALE GENOMIC DNA]</scope>
    <source>
        <strain evidence="1">Wuqing</strain>
    </source>
</reference>
<gene>
    <name evidence="1" type="ORF">RF11_07487</name>
</gene>
<evidence type="ECO:0000313" key="1">
    <source>
        <dbReference type="EMBL" id="KII71476.1"/>
    </source>
</evidence>
<dbReference type="AlphaFoldDB" id="A0A0C2MVT8"/>
<comment type="caution">
    <text evidence="1">The sequence shown here is derived from an EMBL/GenBank/DDBJ whole genome shotgun (WGS) entry which is preliminary data.</text>
</comment>
<evidence type="ECO:0000313" key="2">
    <source>
        <dbReference type="Proteomes" id="UP000031668"/>
    </source>
</evidence>
<proteinExistence type="predicted"/>
<organism evidence="1 2">
    <name type="scientific">Thelohanellus kitauei</name>
    <name type="common">Myxosporean</name>
    <dbReference type="NCBI Taxonomy" id="669202"/>
    <lineage>
        <taxon>Eukaryota</taxon>
        <taxon>Metazoa</taxon>
        <taxon>Cnidaria</taxon>
        <taxon>Myxozoa</taxon>
        <taxon>Myxosporea</taxon>
        <taxon>Bivalvulida</taxon>
        <taxon>Platysporina</taxon>
        <taxon>Myxobolidae</taxon>
        <taxon>Thelohanellus</taxon>
    </lineage>
</organism>
<dbReference type="Proteomes" id="UP000031668">
    <property type="component" value="Unassembled WGS sequence"/>
</dbReference>
<dbReference type="EMBL" id="JWZT01001753">
    <property type="protein sequence ID" value="KII71476.1"/>
    <property type="molecule type" value="Genomic_DNA"/>
</dbReference>